<name>E4ZYH9_LEPMJ</name>
<sequence>MVKSKLKSALDNHKGRNIKLEKQRKHEKEVRKLKEKKNKASSLDVDGAKNKGDGAPPVPLDEVEVKVHGKSKKSKKSDVEPTPTEEPEWETDGSDSDGDDDDDMPERAVLNLAHLEDSESDVSSDEEEIQAGEDEEDDKDEDEEAEDDDEEEDDIPLSDLESVASEDKGDIIPHQRLTINNTTALTAALHRIQLPYNKLAFSEYQAVVTDEPVEIEDVEDDLSRELAFYKQCLSSVKDARKRLKKEGVPFSRPADYFAEMVKSDEHMGKIKQKLIDAAAGKKAAAEARKQRDLKKFGKQVQVAKLQERAKEKRETIEKIQTLKRKRQGADITATHEEDLFDVAVKNDDSKPGKRERSDGGGKIFNNKRQKKDQKYGFGGKKRHAKSNDAQSSADGRDFSVKKMKGKTGGASKRPAARIFLSQWSLQYNDKADVCLFQERHDLLLQYLDSPTASTMAEEVFFEESMKTLSPPTISPPTYQKPDDSLYPPAPAPHTTFYLSIIRPHTDTDTITGPVRSFAHLLPSISSIISNSPAAIDKLDNLRETKDAWGDTYEVNDAFDINGFTTFVVDSQRGIYTVLQIHRRVDEAVFEHLPAPVYTVIASGPLVHSAMAVSLAADRRSAGRSGMTKPRGYAATSRLIGSYVERGEAKRMAQGVMRDLMKGMNNVRVTESWDQGGRGTGMLMAMGTRGEMWEVRIMYEDQPLRRAREGMDNEGLKAGWRF</sequence>
<dbReference type="eggNOG" id="KOG3080">
    <property type="taxonomic scope" value="Eukaryota"/>
</dbReference>
<feature type="compositionally biased region" description="Basic and acidic residues" evidence="6">
    <location>
        <begin position="344"/>
        <end position="359"/>
    </location>
</feature>
<feature type="region of interest" description="Disordered" evidence="6">
    <location>
        <begin position="1"/>
        <end position="169"/>
    </location>
</feature>
<comment type="similarity">
    <text evidence="2">Belongs to the EBP2 family.</text>
</comment>
<keyword evidence="3" id="KW-0690">Ribosome biogenesis</keyword>
<evidence type="ECO:0000256" key="5">
    <source>
        <dbReference type="ARBA" id="ARBA00023242"/>
    </source>
</evidence>
<dbReference type="OrthoDB" id="443772at2759"/>
<evidence type="ECO:0000256" key="1">
    <source>
        <dbReference type="ARBA" id="ARBA00004604"/>
    </source>
</evidence>
<protein>
    <submittedName>
        <fullName evidence="7">Uncharacterized protein</fullName>
    </submittedName>
</protein>
<dbReference type="PANTHER" id="PTHR13028:SF0">
    <property type="entry name" value="RRNA-PROCESSING PROTEIN EBP2-RELATED"/>
    <property type="match status" value="1"/>
</dbReference>
<dbReference type="VEuPathDB" id="FungiDB:LEMA_P107700.1"/>
<dbReference type="InterPro" id="IPR008610">
    <property type="entry name" value="Ebp2"/>
</dbReference>
<feature type="region of interest" description="Disordered" evidence="6">
    <location>
        <begin position="342"/>
        <end position="411"/>
    </location>
</feature>
<dbReference type="GO" id="GO:0006364">
    <property type="term" value="P:rRNA processing"/>
    <property type="evidence" value="ECO:0007669"/>
    <property type="project" value="TreeGrafter"/>
</dbReference>
<accession>E4ZYH9</accession>
<dbReference type="HOGENOM" id="CLU_383589_0_0_1"/>
<dbReference type="PANTHER" id="PTHR13028">
    <property type="entry name" value="RRNA PROCESSING PROTEIN EBNA1-BINDING PROTEIN-RELATED"/>
    <property type="match status" value="1"/>
</dbReference>
<dbReference type="GO" id="GO:0030687">
    <property type="term" value="C:preribosome, large subunit precursor"/>
    <property type="evidence" value="ECO:0007669"/>
    <property type="project" value="TreeGrafter"/>
</dbReference>
<proteinExistence type="inferred from homology"/>
<reference evidence="8" key="1">
    <citation type="journal article" date="2011" name="Nat. Commun.">
        <title>Effector diversification within compartments of the Leptosphaeria maculans genome affected by Repeat-Induced Point mutations.</title>
        <authorList>
            <person name="Rouxel T."/>
            <person name="Grandaubert J."/>
            <person name="Hane J.K."/>
            <person name="Hoede C."/>
            <person name="van de Wouw A.P."/>
            <person name="Couloux A."/>
            <person name="Dominguez V."/>
            <person name="Anthouard V."/>
            <person name="Bally P."/>
            <person name="Bourras S."/>
            <person name="Cozijnsen A.J."/>
            <person name="Ciuffetti L.M."/>
            <person name="Degrave A."/>
            <person name="Dilmaghani A."/>
            <person name="Duret L."/>
            <person name="Fudal I."/>
            <person name="Goodwin S.B."/>
            <person name="Gout L."/>
            <person name="Glaser N."/>
            <person name="Linglin J."/>
            <person name="Kema G.H.J."/>
            <person name="Lapalu N."/>
            <person name="Lawrence C.B."/>
            <person name="May K."/>
            <person name="Meyer M."/>
            <person name="Ollivier B."/>
            <person name="Poulain J."/>
            <person name="Schoch C.L."/>
            <person name="Simon A."/>
            <person name="Spatafora J.W."/>
            <person name="Stachowiak A."/>
            <person name="Turgeon B.G."/>
            <person name="Tyler B.M."/>
            <person name="Vincent D."/>
            <person name="Weissenbach J."/>
            <person name="Amselem J."/>
            <person name="Quesneville H."/>
            <person name="Oliver R.P."/>
            <person name="Wincker P."/>
            <person name="Balesdent M.-H."/>
            <person name="Howlett B.J."/>
        </authorList>
    </citation>
    <scope>NUCLEOTIDE SEQUENCE [LARGE SCALE GENOMIC DNA]</scope>
    <source>
        <strain evidence="8">JN3 / isolate v23.1.3 / race Av1-4-5-6-7-8</strain>
    </source>
</reference>
<gene>
    <name evidence="7" type="ORF">LEMA_P107700.1</name>
</gene>
<dbReference type="GO" id="GO:0034399">
    <property type="term" value="C:nuclear periphery"/>
    <property type="evidence" value="ECO:0007669"/>
    <property type="project" value="TreeGrafter"/>
</dbReference>
<evidence type="ECO:0000313" key="8">
    <source>
        <dbReference type="Proteomes" id="UP000002668"/>
    </source>
</evidence>
<dbReference type="EMBL" id="FP929129">
    <property type="protein sequence ID" value="CBX96505.1"/>
    <property type="molecule type" value="Genomic_DNA"/>
</dbReference>
<organism evidence="8">
    <name type="scientific">Leptosphaeria maculans (strain JN3 / isolate v23.1.3 / race Av1-4-5-6-7-8)</name>
    <name type="common">Blackleg fungus</name>
    <name type="synonym">Phoma lingam</name>
    <dbReference type="NCBI Taxonomy" id="985895"/>
    <lineage>
        <taxon>Eukaryota</taxon>
        <taxon>Fungi</taxon>
        <taxon>Dikarya</taxon>
        <taxon>Ascomycota</taxon>
        <taxon>Pezizomycotina</taxon>
        <taxon>Dothideomycetes</taxon>
        <taxon>Pleosporomycetidae</taxon>
        <taxon>Pleosporales</taxon>
        <taxon>Pleosporineae</taxon>
        <taxon>Leptosphaeriaceae</taxon>
        <taxon>Plenodomus</taxon>
        <taxon>Plenodomus lingam/Leptosphaeria maculans species complex</taxon>
    </lineage>
</organism>
<keyword evidence="5" id="KW-0539">Nucleus</keyword>
<keyword evidence="8" id="KW-1185">Reference proteome</keyword>
<dbReference type="GO" id="GO:0042273">
    <property type="term" value="P:ribosomal large subunit biogenesis"/>
    <property type="evidence" value="ECO:0007669"/>
    <property type="project" value="TreeGrafter"/>
</dbReference>
<evidence type="ECO:0000256" key="3">
    <source>
        <dbReference type="ARBA" id="ARBA00022517"/>
    </source>
</evidence>
<dbReference type="GeneID" id="13289947"/>
<keyword evidence="4" id="KW-0175">Coiled coil</keyword>
<evidence type="ECO:0000256" key="6">
    <source>
        <dbReference type="SAM" id="MobiDB-lite"/>
    </source>
</evidence>
<evidence type="ECO:0000256" key="4">
    <source>
        <dbReference type="ARBA" id="ARBA00023054"/>
    </source>
</evidence>
<dbReference type="AlphaFoldDB" id="E4ZYH9"/>
<evidence type="ECO:0000313" key="7">
    <source>
        <dbReference type="EMBL" id="CBX96505.1"/>
    </source>
</evidence>
<dbReference type="Pfam" id="PF05890">
    <property type="entry name" value="Ebp2"/>
    <property type="match status" value="1"/>
</dbReference>
<comment type="subcellular location">
    <subcellularLocation>
        <location evidence="1">Nucleus</location>
        <location evidence="1">Nucleolus</location>
    </subcellularLocation>
</comment>
<dbReference type="GO" id="GO:0005730">
    <property type="term" value="C:nucleolus"/>
    <property type="evidence" value="ECO:0007669"/>
    <property type="project" value="UniProtKB-SubCell"/>
</dbReference>
<dbReference type="Proteomes" id="UP000002668">
    <property type="component" value="Genome"/>
</dbReference>
<dbReference type="InParanoid" id="E4ZYH9"/>
<feature type="compositionally biased region" description="Basic and acidic residues" evidence="6">
    <location>
        <begin position="8"/>
        <end position="32"/>
    </location>
</feature>
<feature type="compositionally biased region" description="Acidic residues" evidence="6">
    <location>
        <begin position="118"/>
        <end position="156"/>
    </location>
</feature>
<dbReference type="STRING" id="985895.E4ZYH9"/>
<evidence type="ECO:0000256" key="2">
    <source>
        <dbReference type="ARBA" id="ARBA00007336"/>
    </source>
</evidence>
<feature type="compositionally biased region" description="Acidic residues" evidence="6">
    <location>
        <begin position="83"/>
        <end position="104"/>
    </location>
</feature>